<organism evidence="1">
    <name type="scientific">Aphanomyces astaci</name>
    <name type="common">Crayfish plague agent</name>
    <dbReference type="NCBI Taxonomy" id="112090"/>
    <lineage>
        <taxon>Eukaryota</taxon>
        <taxon>Sar</taxon>
        <taxon>Stramenopiles</taxon>
        <taxon>Oomycota</taxon>
        <taxon>Saprolegniomycetes</taxon>
        <taxon>Saprolegniales</taxon>
        <taxon>Verrucalvaceae</taxon>
        <taxon>Aphanomyces</taxon>
    </lineage>
</organism>
<reference evidence="1" key="1">
    <citation type="submission" date="2013-12" db="EMBL/GenBank/DDBJ databases">
        <title>The Genome Sequence of Aphanomyces astaci APO3.</title>
        <authorList>
            <consortium name="The Broad Institute Genomics Platform"/>
            <person name="Russ C."/>
            <person name="Tyler B."/>
            <person name="van West P."/>
            <person name="Dieguez-Uribeondo J."/>
            <person name="Young S.K."/>
            <person name="Zeng Q."/>
            <person name="Gargeya S."/>
            <person name="Fitzgerald M."/>
            <person name="Abouelleil A."/>
            <person name="Alvarado L."/>
            <person name="Chapman S.B."/>
            <person name="Gainer-Dewar J."/>
            <person name="Goldberg J."/>
            <person name="Griggs A."/>
            <person name="Gujja S."/>
            <person name="Hansen M."/>
            <person name="Howarth C."/>
            <person name="Imamovic A."/>
            <person name="Ireland A."/>
            <person name="Larimer J."/>
            <person name="McCowan C."/>
            <person name="Murphy C."/>
            <person name="Pearson M."/>
            <person name="Poon T.W."/>
            <person name="Priest M."/>
            <person name="Roberts A."/>
            <person name="Saif S."/>
            <person name="Shea T."/>
            <person name="Sykes S."/>
            <person name="Wortman J."/>
            <person name="Nusbaum C."/>
            <person name="Birren B."/>
        </authorList>
    </citation>
    <scope>NUCLEOTIDE SEQUENCE [LARGE SCALE GENOMIC DNA]</scope>
    <source>
        <strain evidence="1">APO3</strain>
    </source>
</reference>
<feature type="non-terminal residue" evidence="1">
    <location>
        <position position="1"/>
    </location>
</feature>
<dbReference type="OrthoDB" id="265761at2759"/>
<dbReference type="Pfam" id="PF13279">
    <property type="entry name" value="4HBT_2"/>
    <property type="match status" value="1"/>
</dbReference>
<proteinExistence type="predicted"/>
<dbReference type="InterPro" id="IPR051490">
    <property type="entry name" value="THEM6_lcsJ_thioesterase"/>
</dbReference>
<gene>
    <name evidence="1" type="ORF">H257_19392</name>
</gene>
<dbReference type="PANTHER" id="PTHR12475:SF4">
    <property type="entry name" value="PROTEIN THEM6"/>
    <property type="match status" value="1"/>
</dbReference>
<dbReference type="AlphaFoldDB" id="W4F877"/>
<dbReference type="VEuPathDB" id="FungiDB:H257_19392"/>
<sequence length="105" mass="11616">IPPLTAYAIHSQVVYWDDTWFFFSHRFDCPGTGTFFAEGITRVIIKDSHRRTVGLAQVLAQLGLDGTQKSPPMPDIVTGCLAWDAATKAAMESNEHDRHARAKSA</sequence>
<name>W4F877_APHAT</name>
<dbReference type="RefSeq" id="XP_009846841.1">
    <property type="nucleotide sequence ID" value="XM_009848539.1"/>
</dbReference>
<accession>W4F877</accession>
<dbReference type="InterPro" id="IPR029069">
    <property type="entry name" value="HotDog_dom_sf"/>
</dbReference>
<dbReference type="SUPFAM" id="SSF54637">
    <property type="entry name" value="Thioesterase/thiol ester dehydrase-isomerase"/>
    <property type="match status" value="1"/>
</dbReference>
<evidence type="ECO:0000313" key="1">
    <source>
        <dbReference type="EMBL" id="ETV63675.1"/>
    </source>
</evidence>
<protein>
    <submittedName>
        <fullName evidence="1">Uncharacterized protein</fullName>
    </submittedName>
</protein>
<dbReference type="EMBL" id="KI913664">
    <property type="protein sequence ID" value="ETV63675.1"/>
    <property type="molecule type" value="Genomic_DNA"/>
</dbReference>
<dbReference type="GeneID" id="20821388"/>
<dbReference type="PANTHER" id="PTHR12475">
    <property type="match status" value="1"/>
</dbReference>